<evidence type="ECO:0000313" key="1">
    <source>
        <dbReference type="EMBL" id="BBL34788.1"/>
    </source>
</evidence>
<keyword evidence="2" id="KW-1185">Reference proteome</keyword>
<dbReference type="EMBL" id="AP019755">
    <property type="protein sequence ID" value="BBL34788.1"/>
    <property type="molecule type" value="Genomic_DNA"/>
</dbReference>
<name>A0A4Y1YLT3_9PROT</name>
<protein>
    <submittedName>
        <fullName evidence="1">Uncharacterized protein</fullName>
    </submittedName>
</protein>
<evidence type="ECO:0000313" key="2">
    <source>
        <dbReference type="Proteomes" id="UP000316473"/>
    </source>
</evidence>
<proteinExistence type="predicted"/>
<dbReference type="KEGG" id="nst:Nstercoris_01030"/>
<dbReference type="Proteomes" id="UP000316473">
    <property type="component" value="Chromosome"/>
</dbReference>
<reference evidence="1 2" key="1">
    <citation type="submission" date="2019-06" db="EMBL/GenBank/DDBJ databases">
        <title>Nitrosomonas stercoris KYUHI-S whole genome shotgun sequence.</title>
        <authorList>
            <person name="Nakagawa T."/>
            <person name="Tsuchiya Y."/>
            <person name="Takahashi R."/>
        </authorList>
    </citation>
    <scope>NUCLEOTIDE SEQUENCE [LARGE SCALE GENOMIC DNA]</scope>
    <source>
        <strain evidence="1 2">KYUHI-S</strain>
    </source>
</reference>
<dbReference type="AlphaFoldDB" id="A0A4Y1YLT3"/>
<gene>
    <name evidence="1" type="ORF">Nstercoris_01030</name>
</gene>
<accession>A0A4Y1YLT3</accession>
<organism evidence="1 2">
    <name type="scientific">Nitrosomonas stercoris</name>
    <dbReference type="NCBI Taxonomy" id="1444684"/>
    <lineage>
        <taxon>Bacteria</taxon>
        <taxon>Pseudomonadati</taxon>
        <taxon>Pseudomonadota</taxon>
        <taxon>Betaproteobacteria</taxon>
        <taxon>Nitrosomonadales</taxon>
        <taxon>Nitrosomonadaceae</taxon>
        <taxon>Nitrosomonas</taxon>
    </lineage>
</organism>
<sequence>MPPLLYSATKFHAVIVQAGNRARQGGLAQMPCAIICQAVARAGFIGADQLAIEVVGVGSYAIPGQVTNWYYRQVAHP</sequence>